<feature type="transmembrane region" description="Helical" evidence="1">
    <location>
        <begin position="159"/>
        <end position="176"/>
    </location>
</feature>
<dbReference type="Pfam" id="PF19982">
    <property type="entry name" value="DUF6418"/>
    <property type="match status" value="1"/>
</dbReference>
<dbReference type="Proteomes" id="UP000051660">
    <property type="component" value="Unassembled WGS sequence"/>
</dbReference>
<protein>
    <recommendedName>
        <fullName evidence="2">DUF6418 domain-containing protein</fullName>
    </recommendedName>
</protein>
<dbReference type="AlphaFoldDB" id="A0A0R3MZH6"/>
<proteinExistence type="predicted"/>
<dbReference type="InterPro" id="IPR046303">
    <property type="entry name" value="DUF6418"/>
</dbReference>
<name>A0A0R3MZH6_9BRAD</name>
<feature type="domain" description="DUF6418" evidence="2">
    <location>
        <begin position="331"/>
        <end position="430"/>
    </location>
</feature>
<feature type="transmembrane region" description="Helical" evidence="1">
    <location>
        <begin position="408"/>
        <end position="428"/>
    </location>
</feature>
<evidence type="ECO:0000313" key="3">
    <source>
        <dbReference type="EMBL" id="KRR25002.1"/>
    </source>
</evidence>
<feature type="transmembrane region" description="Helical" evidence="1">
    <location>
        <begin position="112"/>
        <end position="132"/>
    </location>
</feature>
<feature type="transmembrane region" description="Helical" evidence="1">
    <location>
        <begin position="72"/>
        <end position="91"/>
    </location>
</feature>
<sequence length="475" mass="53382">MATLPEQIAVAASGAAFLLCILYVSAYRPIILISFFFILFTLVWRTAATMFIDLAGPVLSSQTDRHIGPGLATPLHVLAYFATLAPFFFLLRPAAVQYWLADADREPAAPGTITLSGITVVISLCFLSYLYFDLIRIGSIPLFARLERFVYTTQYAGAAHRWLILYGNFVTFWWGVMFAAERLRNHRVDFRHLGMLGILMLYMFLTGNRFSAFYSFGSFFVMPLAAAIAADIRDNRSTAPFSWVGKAFQRRDLIAFGTILVLAAIVSTVGIYNNLANVRQYQGEEILSQFWERLLVQPSELGWISYERVFSFGQWQPDRVYDFLFQAPLDASRNTTPQFLMLETIGEPRTYEHISGGFQFAGGFPEIFFELFGPIYAWPFLFAAGYIAAGLTAVTIKGVIQGRYASAFLSLYVLFGFYVMYIGGMLNFVSTPLYWVKVAALAAALLLEARLAREGLPLVPWALFRVPSFRKARAA</sequence>
<gene>
    <name evidence="3" type="ORF">CQ14_30755</name>
</gene>
<reference evidence="3 4" key="1">
    <citation type="submission" date="2014-03" db="EMBL/GenBank/DDBJ databases">
        <title>Bradyrhizobium valentinum sp. nov., isolated from effective nodules of Lupinus mariae-josephae, a lupine endemic of basic-lime soils in Eastern Spain.</title>
        <authorList>
            <person name="Duran D."/>
            <person name="Rey L."/>
            <person name="Navarro A."/>
            <person name="Busquets A."/>
            <person name="Imperial J."/>
            <person name="Ruiz-Argueso T."/>
        </authorList>
    </citation>
    <scope>NUCLEOTIDE SEQUENCE [LARGE SCALE GENOMIC DNA]</scope>
    <source>
        <strain evidence="3 4">CCBAU 23086</strain>
    </source>
</reference>
<feature type="transmembrane region" description="Helical" evidence="1">
    <location>
        <begin position="211"/>
        <end position="232"/>
    </location>
</feature>
<keyword evidence="1" id="KW-0812">Transmembrane</keyword>
<dbReference type="OrthoDB" id="7605198at2"/>
<keyword evidence="1" id="KW-1133">Transmembrane helix</keyword>
<feature type="transmembrane region" description="Helical" evidence="1">
    <location>
        <begin position="6"/>
        <end position="24"/>
    </location>
</feature>
<feature type="transmembrane region" description="Helical" evidence="1">
    <location>
        <begin position="375"/>
        <end position="396"/>
    </location>
</feature>
<accession>A0A0R3MZH6</accession>
<evidence type="ECO:0000259" key="2">
    <source>
        <dbReference type="Pfam" id="PF19982"/>
    </source>
</evidence>
<organism evidence="3 4">
    <name type="scientific">Bradyrhizobium lablabi</name>
    <dbReference type="NCBI Taxonomy" id="722472"/>
    <lineage>
        <taxon>Bacteria</taxon>
        <taxon>Pseudomonadati</taxon>
        <taxon>Pseudomonadota</taxon>
        <taxon>Alphaproteobacteria</taxon>
        <taxon>Hyphomicrobiales</taxon>
        <taxon>Nitrobacteraceae</taxon>
        <taxon>Bradyrhizobium</taxon>
    </lineage>
</organism>
<feature type="transmembrane region" description="Helical" evidence="1">
    <location>
        <begin position="31"/>
        <end position="52"/>
    </location>
</feature>
<keyword evidence="1" id="KW-0472">Membrane</keyword>
<dbReference type="EMBL" id="LLYB01000059">
    <property type="protein sequence ID" value="KRR25002.1"/>
    <property type="molecule type" value="Genomic_DNA"/>
</dbReference>
<evidence type="ECO:0000313" key="4">
    <source>
        <dbReference type="Proteomes" id="UP000051660"/>
    </source>
</evidence>
<comment type="caution">
    <text evidence="3">The sequence shown here is derived from an EMBL/GenBank/DDBJ whole genome shotgun (WGS) entry which is preliminary data.</text>
</comment>
<feature type="transmembrane region" description="Helical" evidence="1">
    <location>
        <begin position="253"/>
        <end position="272"/>
    </location>
</feature>
<evidence type="ECO:0000256" key="1">
    <source>
        <dbReference type="SAM" id="Phobius"/>
    </source>
</evidence>
<feature type="transmembrane region" description="Helical" evidence="1">
    <location>
        <begin position="188"/>
        <end position="205"/>
    </location>
</feature>
<dbReference type="RefSeq" id="WP_057858236.1">
    <property type="nucleotide sequence ID" value="NZ_LLYB01000059.1"/>
</dbReference>